<dbReference type="AlphaFoldDB" id="A0A8J3Z609"/>
<sequence>MPLTLPTHPMAVLPLKVWRPRWFDGVALVVGAVAPDVPYAIDGYPLHVRAHAWTAPLWWAVPLALVCVPLIRWASATVAANLPAAGPLHLRDYGALAAARHSRWITAGSAIVGAYSHILWDSVTHDTINHRPIPLRGLTTEAVPGWLWYEVVSKVSNVVGLLGALALIVHIGRTRALRRWHGEPPEVTRRPTLFWATVVTVTAAGMATLPFQPYPEHLPSQAVRCMVSGCVALVAGSLVVTLMPSGQRVRRT</sequence>
<keyword evidence="1" id="KW-0472">Membrane</keyword>
<organism evidence="2 3">
    <name type="scientific">Virgisporangium aurantiacum</name>
    <dbReference type="NCBI Taxonomy" id="175570"/>
    <lineage>
        <taxon>Bacteria</taxon>
        <taxon>Bacillati</taxon>
        <taxon>Actinomycetota</taxon>
        <taxon>Actinomycetes</taxon>
        <taxon>Micromonosporales</taxon>
        <taxon>Micromonosporaceae</taxon>
        <taxon>Virgisporangium</taxon>
    </lineage>
</organism>
<feature type="transmembrane region" description="Helical" evidence="1">
    <location>
        <begin position="146"/>
        <end position="171"/>
    </location>
</feature>
<gene>
    <name evidence="2" type="ORF">Vau01_031590</name>
</gene>
<reference evidence="2" key="1">
    <citation type="submission" date="2021-01" db="EMBL/GenBank/DDBJ databases">
        <title>Whole genome shotgun sequence of Virgisporangium aurantiacum NBRC 16421.</title>
        <authorList>
            <person name="Komaki H."/>
            <person name="Tamura T."/>
        </authorList>
    </citation>
    <scope>NUCLEOTIDE SEQUENCE</scope>
    <source>
        <strain evidence="2">NBRC 16421</strain>
    </source>
</reference>
<comment type="caution">
    <text evidence="2">The sequence shown here is derived from an EMBL/GenBank/DDBJ whole genome shotgun (WGS) entry which is preliminary data.</text>
</comment>
<keyword evidence="1" id="KW-0812">Transmembrane</keyword>
<keyword evidence="3" id="KW-1185">Reference proteome</keyword>
<dbReference type="EMBL" id="BOPG01000021">
    <property type="protein sequence ID" value="GIJ55643.1"/>
    <property type="molecule type" value="Genomic_DNA"/>
</dbReference>
<feature type="transmembrane region" description="Helical" evidence="1">
    <location>
        <begin position="221"/>
        <end position="243"/>
    </location>
</feature>
<evidence type="ECO:0008006" key="4">
    <source>
        <dbReference type="Google" id="ProtNLM"/>
    </source>
</evidence>
<evidence type="ECO:0000313" key="3">
    <source>
        <dbReference type="Proteomes" id="UP000612585"/>
    </source>
</evidence>
<protein>
    <recommendedName>
        <fullName evidence="4">DUF4184 family protein</fullName>
    </recommendedName>
</protein>
<name>A0A8J3Z609_9ACTN</name>
<evidence type="ECO:0000256" key="1">
    <source>
        <dbReference type="SAM" id="Phobius"/>
    </source>
</evidence>
<dbReference type="RefSeq" id="WP_203992756.1">
    <property type="nucleotide sequence ID" value="NZ_BOPG01000021.1"/>
</dbReference>
<accession>A0A8J3Z609</accession>
<dbReference type="InterPro" id="IPR025238">
    <property type="entry name" value="DUF4184"/>
</dbReference>
<dbReference type="Proteomes" id="UP000612585">
    <property type="component" value="Unassembled WGS sequence"/>
</dbReference>
<dbReference type="Pfam" id="PF13803">
    <property type="entry name" value="DUF4184"/>
    <property type="match status" value="1"/>
</dbReference>
<proteinExistence type="predicted"/>
<evidence type="ECO:0000313" key="2">
    <source>
        <dbReference type="EMBL" id="GIJ55643.1"/>
    </source>
</evidence>
<feature type="transmembrane region" description="Helical" evidence="1">
    <location>
        <begin position="192"/>
        <end position="209"/>
    </location>
</feature>
<keyword evidence="1" id="KW-1133">Transmembrane helix</keyword>